<dbReference type="InterPro" id="IPR001246">
    <property type="entry name" value="LipOase_plant"/>
</dbReference>
<keyword evidence="12 17" id="KW-0560">Oxidoreductase</keyword>
<dbReference type="EC" id="1.13.11.-" evidence="18"/>
<dbReference type="GO" id="GO:0046872">
    <property type="term" value="F:metal ion binding"/>
    <property type="evidence" value="ECO:0007669"/>
    <property type="project" value="UniProtKB-UniRule"/>
</dbReference>
<evidence type="ECO:0000256" key="12">
    <source>
        <dbReference type="ARBA" id="ARBA00023002"/>
    </source>
</evidence>
<sequence>MLKPQVSRQPHSTRTPLLFHKPFIQGSRNASFFLNSASKFNIEAQKNFRVAFKPSEIKAIASVTEESTGIQVKAVVTVKQTIGGLITSVGIERGLDDIKDLLGKTLLLELVSAELDPKTELEKPTIQAFAHRIGGQVVVEGDIRYEADFEVPLNFGEVGAIFVENEHHKEMFLQDIVLDGLPHGAVNITCGSWVHSKYDNDRKRIFFTNKSYLPSQTPSGIRRLREEELVLLRGNGLGQRKAGDRIYDYDVYNDMGNPDKNPELARPVLGGKEHPYPRRCRTGRPRCETDPSSEKRASAFYVPRDEAFSEVKQLTFSAKTLYSLFHALIPSIGNVIDDTNIGFPYITAIDSLFSEGIEMPPLAKEGFWKEVMPRLFKVIAGGGDVLRFEVPKPMERDKFFWFKDEEFARQTLAGLNPYSIKSVTEWPLKSELDPEIYGPPESAITSELLEAEIGGVTRVDKAIREKKLFILDYHDLLLPFVSKVREIKGTTLYGSRTLFFLTPEGTLRPLAIELTRPPMDGKPQWKQVFTPCYHSTGCWLWRLAKAHVLAHDSGFHQLVNHWLRTHCVTEPYIIATNRQLSVMHPIHRLLHPHFRYTLEINALARESLINAGGIIETSFSPGKYSMEICSAAYDKLWRFDHEALPNDLISRGMAIEDLTAPYGLKLTIDDYPFANDGLCLWDAIKRWVSDYVNHYYPESGLVASDEELQAWWTEIRTIGHADKKDEPWWPELKTRHNLIDIITTIIWVASGHHAAVNFGQYPYGGYFPNRPTIARTKMPTEDPTDEEWKLFLEKPEAALLATFPSKLQATRVMAVLSVLSNHSPDEEYIGEAIEQAWADDPIINAAFEKFSGRLKELEGIIDERNANPELMNRHGAGIVPYELLKPFSKPGITGKGVPYSISI</sequence>
<evidence type="ECO:0000256" key="13">
    <source>
        <dbReference type="ARBA" id="ARBA00023004"/>
    </source>
</evidence>
<keyword evidence="22" id="KW-1185">Reference proteome</keyword>
<dbReference type="InterPro" id="IPR020833">
    <property type="entry name" value="LipOase_Fe_BS"/>
</dbReference>
<dbReference type="Proteomes" id="UP000694918">
    <property type="component" value="Unplaced"/>
</dbReference>
<name>A0AAJ6Y0L6_POPEU</name>
<dbReference type="KEGG" id="peu:105134953"/>
<feature type="region of interest" description="Disordered" evidence="19">
    <location>
        <begin position="260"/>
        <end position="292"/>
    </location>
</feature>
<dbReference type="GO" id="GO:0006633">
    <property type="term" value="P:fatty acid biosynthetic process"/>
    <property type="evidence" value="ECO:0007669"/>
    <property type="project" value="UniProtKB-KW"/>
</dbReference>
<dbReference type="AlphaFoldDB" id="A0AAJ6Y0L6"/>
<dbReference type="GO" id="GO:0016165">
    <property type="term" value="F:linoleate 13S-lipoxygenase activity"/>
    <property type="evidence" value="ECO:0007669"/>
    <property type="project" value="UniProtKB-ARBA"/>
</dbReference>
<dbReference type="Gene3D" id="1.20.245.10">
    <property type="entry name" value="Lipoxygenase-1, Domain 5"/>
    <property type="match status" value="1"/>
</dbReference>
<dbReference type="PROSITE" id="PS51393">
    <property type="entry name" value="LIPOXYGENASE_3"/>
    <property type="match status" value="1"/>
</dbReference>
<dbReference type="Pfam" id="PF01477">
    <property type="entry name" value="PLAT"/>
    <property type="match status" value="1"/>
</dbReference>
<evidence type="ECO:0000256" key="14">
    <source>
        <dbReference type="ARBA" id="ARBA00023098"/>
    </source>
</evidence>
<dbReference type="PANTHER" id="PTHR11771">
    <property type="entry name" value="LIPOXYGENASE"/>
    <property type="match status" value="1"/>
</dbReference>
<comment type="function">
    <text evidence="18">Plant lipoxygenase may be involved in a number of diverse aspects of plant physiology including growth and development, pest resistance, and senescence or responses to wounding.</text>
</comment>
<evidence type="ECO:0000313" key="23">
    <source>
        <dbReference type="RefSeq" id="XP_011037886.1"/>
    </source>
</evidence>
<dbReference type="InterPro" id="IPR036226">
    <property type="entry name" value="LipOase_C_sf"/>
</dbReference>
<evidence type="ECO:0000256" key="9">
    <source>
        <dbReference type="ARBA" id="ARBA00022832"/>
    </source>
</evidence>
<dbReference type="GO" id="GO:0034440">
    <property type="term" value="P:lipid oxidation"/>
    <property type="evidence" value="ECO:0007669"/>
    <property type="project" value="InterPro"/>
</dbReference>
<comment type="pathway">
    <text evidence="18">Lipid metabolism; oxylipin biosynthesis.</text>
</comment>
<evidence type="ECO:0000256" key="10">
    <source>
        <dbReference type="ARBA" id="ARBA00022946"/>
    </source>
</evidence>
<comment type="caution">
    <text evidence="16">Lacks conserved residue(s) required for the propagation of feature annotation.</text>
</comment>
<dbReference type="Pfam" id="PF00305">
    <property type="entry name" value="Lipoxygenase"/>
    <property type="match status" value="1"/>
</dbReference>
<dbReference type="PROSITE" id="PS00081">
    <property type="entry name" value="LIPOXYGENASE_2"/>
    <property type="match status" value="1"/>
</dbReference>
<evidence type="ECO:0000256" key="2">
    <source>
        <dbReference type="ARBA" id="ARBA00004229"/>
    </source>
</evidence>
<dbReference type="SUPFAM" id="SSF49723">
    <property type="entry name" value="Lipase/lipooxygenase domain (PLAT/LH2 domain)"/>
    <property type="match status" value="1"/>
</dbReference>
<evidence type="ECO:0000256" key="19">
    <source>
        <dbReference type="SAM" id="MobiDB-lite"/>
    </source>
</evidence>
<dbReference type="Gene3D" id="2.60.60.20">
    <property type="entry name" value="PLAT/LH2 domain"/>
    <property type="match status" value="1"/>
</dbReference>
<comment type="cofactor">
    <cofactor evidence="1 17">
        <name>Fe cation</name>
        <dbReference type="ChEBI" id="CHEBI:24875"/>
    </cofactor>
</comment>
<dbReference type="InterPro" id="IPR000907">
    <property type="entry name" value="LipOase"/>
</dbReference>
<protein>
    <recommendedName>
        <fullName evidence="18">Lipoxygenase</fullName>
        <ecNumber evidence="18">1.13.11.-</ecNumber>
    </recommendedName>
</protein>
<evidence type="ECO:0000256" key="1">
    <source>
        <dbReference type="ARBA" id="ARBA00001962"/>
    </source>
</evidence>
<dbReference type="PROSITE" id="PS00711">
    <property type="entry name" value="LIPOXYGENASE_1"/>
    <property type="match status" value="1"/>
</dbReference>
<dbReference type="FunFam" id="1.20.245.10:FF:000002">
    <property type="entry name" value="Lipoxygenase"/>
    <property type="match status" value="1"/>
</dbReference>
<dbReference type="PRINTS" id="PR00468">
    <property type="entry name" value="PLTLPOXGNASE"/>
</dbReference>
<accession>A0AAJ6Y0L6</accession>
<keyword evidence="10" id="KW-0809">Transit peptide</keyword>
<dbReference type="RefSeq" id="XP_011037886.1">
    <property type="nucleotide sequence ID" value="XM_011039584.1"/>
</dbReference>
<dbReference type="Gene3D" id="4.10.375.10">
    <property type="entry name" value="Lipoxygenase-1, Domain 2"/>
    <property type="match status" value="1"/>
</dbReference>
<evidence type="ECO:0000256" key="6">
    <source>
        <dbReference type="ARBA" id="ARBA00022640"/>
    </source>
</evidence>
<keyword evidence="13 17" id="KW-0408">Iron</keyword>
<dbReference type="SMART" id="SM00308">
    <property type="entry name" value="LH2"/>
    <property type="match status" value="1"/>
</dbReference>
<keyword evidence="4 18" id="KW-0444">Lipid biosynthesis</keyword>
<evidence type="ECO:0000256" key="5">
    <source>
        <dbReference type="ARBA" id="ARBA00022528"/>
    </source>
</evidence>
<dbReference type="PRINTS" id="PR00087">
    <property type="entry name" value="LIPOXYGENASE"/>
</dbReference>
<dbReference type="InterPro" id="IPR001024">
    <property type="entry name" value="PLAT/LH2_dom"/>
</dbReference>
<comment type="similarity">
    <text evidence="3 17">Belongs to the lipoxygenase family.</text>
</comment>
<dbReference type="Gene3D" id="4.10.372.10">
    <property type="entry name" value="Lipoxygenase-1, Domain 3"/>
    <property type="match status" value="1"/>
</dbReference>
<evidence type="ECO:0000256" key="11">
    <source>
        <dbReference type="ARBA" id="ARBA00022964"/>
    </source>
</evidence>
<evidence type="ECO:0000256" key="15">
    <source>
        <dbReference type="ARBA" id="ARBA00023160"/>
    </source>
</evidence>
<evidence type="ECO:0000259" key="21">
    <source>
        <dbReference type="PROSITE" id="PS51393"/>
    </source>
</evidence>
<comment type="subcellular location">
    <subcellularLocation>
        <location evidence="2">Plastid</location>
        <location evidence="2">Chloroplast</location>
    </subcellularLocation>
</comment>
<evidence type="ECO:0000256" key="18">
    <source>
        <dbReference type="RuleBase" id="RU003975"/>
    </source>
</evidence>
<evidence type="ECO:0000256" key="3">
    <source>
        <dbReference type="ARBA" id="ARBA00009419"/>
    </source>
</evidence>
<keyword evidence="11 17" id="KW-0223">Dioxygenase</keyword>
<evidence type="ECO:0000256" key="17">
    <source>
        <dbReference type="RuleBase" id="RU003974"/>
    </source>
</evidence>
<keyword evidence="5" id="KW-0150">Chloroplast</keyword>
<dbReference type="InterPro" id="IPR013819">
    <property type="entry name" value="LipOase_C"/>
</dbReference>
<dbReference type="InterPro" id="IPR042057">
    <property type="entry name" value="Lipoxy_PLAT/LH2"/>
</dbReference>
<dbReference type="GeneID" id="105134953"/>
<feature type="domain" description="Lipoxygenase" evidence="21">
    <location>
        <begin position="211"/>
        <end position="903"/>
    </location>
</feature>
<dbReference type="InterPro" id="IPR020834">
    <property type="entry name" value="LipOase_CS"/>
</dbReference>
<dbReference type="FunFam" id="3.10.450.60:FF:000005">
    <property type="entry name" value="Lipoxygenase"/>
    <property type="match status" value="1"/>
</dbReference>
<keyword evidence="15 18" id="KW-0275">Fatty acid biosynthesis</keyword>
<evidence type="ECO:0000256" key="16">
    <source>
        <dbReference type="PROSITE-ProRule" id="PRU00152"/>
    </source>
</evidence>
<dbReference type="CDD" id="cd01751">
    <property type="entry name" value="PLAT_LH2"/>
    <property type="match status" value="1"/>
</dbReference>
<reference evidence="23" key="1">
    <citation type="submission" date="2025-08" db="UniProtKB">
        <authorList>
            <consortium name="RefSeq"/>
        </authorList>
    </citation>
    <scope>IDENTIFICATION</scope>
</reference>
<keyword evidence="9" id="KW-0276">Fatty acid metabolism</keyword>
<organism evidence="22 23">
    <name type="scientific">Populus euphratica</name>
    <name type="common">Euphrates poplar</name>
    <dbReference type="NCBI Taxonomy" id="75702"/>
    <lineage>
        <taxon>Eukaryota</taxon>
        <taxon>Viridiplantae</taxon>
        <taxon>Streptophyta</taxon>
        <taxon>Embryophyta</taxon>
        <taxon>Tracheophyta</taxon>
        <taxon>Spermatophyta</taxon>
        <taxon>Magnoliopsida</taxon>
        <taxon>eudicotyledons</taxon>
        <taxon>Gunneridae</taxon>
        <taxon>Pentapetalae</taxon>
        <taxon>rosids</taxon>
        <taxon>fabids</taxon>
        <taxon>Malpighiales</taxon>
        <taxon>Salicaceae</taxon>
        <taxon>Saliceae</taxon>
        <taxon>Populus</taxon>
    </lineage>
</organism>
<keyword evidence="7 17" id="KW-0479">Metal-binding</keyword>
<keyword evidence="6" id="KW-0934">Plastid</keyword>
<feature type="domain" description="PLAT" evidence="20">
    <location>
        <begin position="85"/>
        <end position="208"/>
    </location>
</feature>
<gene>
    <name evidence="23" type="primary">LOC105134953</name>
</gene>
<dbReference type="SUPFAM" id="SSF48484">
    <property type="entry name" value="Lipoxigenase"/>
    <property type="match status" value="1"/>
</dbReference>
<keyword evidence="14" id="KW-0443">Lipid metabolism</keyword>
<keyword evidence="8 18" id="KW-0925">Oxylipin biosynthesis</keyword>
<dbReference type="GO" id="GO:0031408">
    <property type="term" value="P:oxylipin biosynthetic process"/>
    <property type="evidence" value="ECO:0007669"/>
    <property type="project" value="UniProtKB-UniRule"/>
</dbReference>
<evidence type="ECO:0000259" key="20">
    <source>
        <dbReference type="PROSITE" id="PS50095"/>
    </source>
</evidence>
<dbReference type="PROSITE" id="PS50095">
    <property type="entry name" value="PLAT"/>
    <property type="match status" value="1"/>
</dbReference>
<dbReference type="InterPro" id="IPR027433">
    <property type="entry name" value="Lipoxygenase_dom_3"/>
</dbReference>
<evidence type="ECO:0000256" key="7">
    <source>
        <dbReference type="ARBA" id="ARBA00022723"/>
    </source>
</evidence>
<evidence type="ECO:0000256" key="4">
    <source>
        <dbReference type="ARBA" id="ARBA00022516"/>
    </source>
</evidence>
<evidence type="ECO:0000256" key="8">
    <source>
        <dbReference type="ARBA" id="ARBA00022767"/>
    </source>
</evidence>
<proteinExistence type="inferred from homology"/>
<evidence type="ECO:0000313" key="22">
    <source>
        <dbReference type="Proteomes" id="UP000694918"/>
    </source>
</evidence>
<dbReference type="GO" id="GO:0009507">
    <property type="term" value="C:chloroplast"/>
    <property type="evidence" value="ECO:0007669"/>
    <property type="project" value="UniProtKB-SubCell"/>
</dbReference>
<dbReference type="Gene3D" id="3.10.450.60">
    <property type="match status" value="1"/>
</dbReference>
<dbReference type="InterPro" id="IPR036392">
    <property type="entry name" value="PLAT/LH2_dom_sf"/>
</dbReference>